<protein>
    <submittedName>
        <fullName evidence="1">Uncharacterized protein</fullName>
    </submittedName>
</protein>
<keyword evidence="2" id="KW-1185">Reference proteome</keyword>
<gene>
    <name evidence="1" type="ORF">TNIN_232881</name>
</gene>
<evidence type="ECO:0000313" key="2">
    <source>
        <dbReference type="Proteomes" id="UP000886998"/>
    </source>
</evidence>
<accession>A0A8X6X9U4</accession>
<proteinExistence type="predicted"/>
<name>A0A8X6X9U4_9ARAC</name>
<dbReference type="AlphaFoldDB" id="A0A8X6X9U4"/>
<organism evidence="1 2">
    <name type="scientific">Trichonephila inaurata madagascariensis</name>
    <dbReference type="NCBI Taxonomy" id="2747483"/>
    <lineage>
        <taxon>Eukaryota</taxon>
        <taxon>Metazoa</taxon>
        <taxon>Ecdysozoa</taxon>
        <taxon>Arthropoda</taxon>
        <taxon>Chelicerata</taxon>
        <taxon>Arachnida</taxon>
        <taxon>Araneae</taxon>
        <taxon>Araneomorphae</taxon>
        <taxon>Entelegynae</taxon>
        <taxon>Araneoidea</taxon>
        <taxon>Nephilidae</taxon>
        <taxon>Trichonephila</taxon>
        <taxon>Trichonephila inaurata</taxon>
    </lineage>
</organism>
<dbReference type="Proteomes" id="UP000886998">
    <property type="component" value="Unassembled WGS sequence"/>
</dbReference>
<dbReference type="EMBL" id="BMAV01007039">
    <property type="protein sequence ID" value="GFY49483.1"/>
    <property type="molecule type" value="Genomic_DNA"/>
</dbReference>
<evidence type="ECO:0000313" key="1">
    <source>
        <dbReference type="EMBL" id="GFY49483.1"/>
    </source>
</evidence>
<comment type="caution">
    <text evidence="1">The sequence shown here is derived from an EMBL/GenBank/DDBJ whole genome shotgun (WGS) entry which is preliminary data.</text>
</comment>
<sequence length="92" mass="10471">MTDLCCVLFWKSTVPFDTDFQEIFVIVLDFHIKLLKFWAPFGMKSACTNPSLSKDIVSMPFTADGVVPHFIQIGKAECFYPREPCFVSGEKL</sequence>
<reference evidence="1" key="1">
    <citation type="submission" date="2020-08" db="EMBL/GenBank/DDBJ databases">
        <title>Multicomponent nature underlies the extraordinary mechanical properties of spider dragline silk.</title>
        <authorList>
            <person name="Kono N."/>
            <person name="Nakamura H."/>
            <person name="Mori M."/>
            <person name="Yoshida Y."/>
            <person name="Ohtoshi R."/>
            <person name="Malay A.D."/>
            <person name="Moran D.A.P."/>
            <person name="Tomita M."/>
            <person name="Numata K."/>
            <person name="Arakawa K."/>
        </authorList>
    </citation>
    <scope>NUCLEOTIDE SEQUENCE</scope>
</reference>